<evidence type="ECO:0000313" key="10">
    <source>
        <dbReference type="Proteomes" id="UP000076632"/>
    </source>
</evidence>
<feature type="domain" description="Aminotransferase class I/classII large" evidence="8">
    <location>
        <begin position="54"/>
        <end position="430"/>
    </location>
</feature>
<dbReference type="CDD" id="cd00609">
    <property type="entry name" value="AAT_like"/>
    <property type="match status" value="1"/>
</dbReference>
<comment type="subunit">
    <text evidence="3 7">Homodimer.</text>
</comment>
<dbReference type="PROSITE" id="PS00105">
    <property type="entry name" value="AA_TRANSFER_CLASS_1"/>
    <property type="match status" value="1"/>
</dbReference>
<comment type="cofactor">
    <cofactor evidence="1">
        <name>pyridoxal 5'-phosphate</name>
        <dbReference type="ChEBI" id="CHEBI:597326"/>
    </cofactor>
</comment>
<name>A0A165G139_XYLHT</name>
<dbReference type="Gene3D" id="3.90.1150.10">
    <property type="entry name" value="Aspartate Aminotransferase, domain 1"/>
    <property type="match status" value="1"/>
</dbReference>
<dbReference type="InterPro" id="IPR004839">
    <property type="entry name" value="Aminotransferase_I/II_large"/>
</dbReference>
<dbReference type="STRING" id="1328760.A0A165G139"/>
<dbReference type="GeneID" id="28897967"/>
<evidence type="ECO:0000256" key="5">
    <source>
        <dbReference type="ARBA" id="ARBA00022679"/>
    </source>
</evidence>
<dbReference type="GO" id="GO:0030170">
    <property type="term" value="F:pyridoxal phosphate binding"/>
    <property type="evidence" value="ECO:0007669"/>
    <property type="project" value="InterPro"/>
</dbReference>
<dbReference type="Proteomes" id="UP000076632">
    <property type="component" value="Unassembled WGS sequence"/>
</dbReference>
<dbReference type="EMBL" id="KV407460">
    <property type="protein sequence ID" value="KZF21617.1"/>
    <property type="molecule type" value="Genomic_DNA"/>
</dbReference>
<evidence type="ECO:0000256" key="1">
    <source>
        <dbReference type="ARBA" id="ARBA00001933"/>
    </source>
</evidence>
<dbReference type="InterPro" id="IPR000796">
    <property type="entry name" value="Asp_trans"/>
</dbReference>
<dbReference type="NCBIfam" id="NF006719">
    <property type="entry name" value="PRK09257.1"/>
    <property type="match status" value="1"/>
</dbReference>
<dbReference type="PRINTS" id="PR00799">
    <property type="entry name" value="TRANSAMINASE"/>
</dbReference>
<dbReference type="FunFam" id="3.40.640.10:FF:000066">
    <property type="entry name" value="Aspartate aminotransferase"/>
    <property type="match status" value="1"/>
</dbReference>
<protein>
    <recommendedName>
        <fullName evidence="7">Aspartate aminotransferase</fullName>
        <ecNumber evidence="7">2.6.1.1</ecNumber>
    </recommendedName>
</protein>
<evidence type="ECO:0000313" key="9">
    <source>
        <dbReference type="EMBL" id="KZF21617.1"/>
    </source>
</evidence>
<evidence type="ECO:0000256" key="7">
    <source>
        <dbReference type="RuleBase" id="RU000480"/>
    </source>
</evidence>
<dbReference type="FunFam" id="3.90.1150.10:FF:000001">
    <property type="entry name" value="Aspartate aminotransferase"/>
    <property type="match status" value="1"/>
</dbReference>
<gene>
    <name evidence="9" type="ORF">L228DRAFT_248338</name>
</gene>
<proteinExistence type="inferred from homology"/>
<dbReference type="GO" id="GO:0004069">
    <property type="term" value="F:L-aspartate:2-oxoglutarate aminotransferase activity"/>
    <property type="evidence" value="ECO:0007669"/>
    <property type="project" value="UniProtKB-EC"/>
</dbReference>
<comment type="similarity">
    <text evidence="2">Belongs to the class-I pyridoxal-phosphate-dependent aminotransferase family.</text>
</comment>
<dbReference type="AlphaFoldDB" id="A0A165G139"/>
<dbReference type="Gene3D" id="3.40.640.10">
    <property type="entry name" value="Type I PLP-dependent aspartate aminotransferase-like (Major domain)"/>
    <property type="match status" value="1"/>
</dbReference>
<dbReference type="GO" id="GO:0005829">
    <property type="term" value="C:cytosol"/>
    <property type="evidence" value="ECO:0007669"/>
    <property type="project" value="TreeGrafter"/>
</dbReference>
<dbReference type="GO" id="GO:0006532">
    <property type="term" value="P:aspartate biosynthetic process"/>
    <property type="evidence" value="ECO:0007669"/>
    <property type="project" value="TreeGrafter"/>
</dbReference>
<dbReference type="InterPro" id="IPR015424">
    <property type="entry name" value="PyrdxlP-dep_Trfase"/>
</dbReference>
<comment type="catalytic activity">
    <reaction evidence="7">
        <text>L-aspartate + 2-oxoglutarate = oxaloacetate + L-glutamate</text>
        <dbReference type="Rhea" id="RHEA:21824"/>
        <dbReference type="ChEBI" id="CHEBI:16452"/>
        <dbReference type="ChEBI" id="CHEBI:16810"/>
        <dbReference type="ChEBI" id="CHEBI:29985"/>
        <dbReference type="ChEBI" id="CHEBI:29991"/>
        <dbReference type="EC" id="2.6.1.1"/>
    </reaction>
</comment>
<keyword evidence="5 7" id="KW-0808">Transferase</keyword>
<dbReference type="InterPro" id="IPR004838">
    <property type="entry name" value="NHTrfase_class1_PyrdxlP-BS"/>
</dbReference>
<comment type="miscellaneous">
    <text evidence="7">In eukaryotes there are cytoplasmic, mitochondrial and chloroplastic isozymes.</text>
</comment>
<organism evidence="9 10">
    <name type="scientific">Xylona heveae (strain CBS 132557 / TC161)</name>
    <dbReference type="NCBI Taxonomy" id="1328760"/>
    <lineage>
        <taxon>Eukaryota</taxon>
        <taxon>Fungi</taxon>
        <taxon>Dikarya</taxon>
        <taxon>Ascomycota</taxon>
        <taxon>Pezizomycotina</taxon>
        <taxon>Xylonomycetes</taxon>
        <taxon>Xylonales</taxon>
        <taxon>Xylonaceae</taxon>
        <taxon>Xylona</taxon>
    </lineage>
</organism>
<evidence type="ECO:0000259" key="8">
    <source>
        <dbReference type="Pfam" id="PF00155"/>
    </source>
</evidence>
<evidence type="ECO:0000256" key="6">
    <source>
        <dbReference type="ARBA" id="ARBA00022898"/>
    </source>
</evidence>
<evidence type="ECO:0000256" key="3">
    <source>
        <dbReference type="ARBA" id="ARBA00011738"/>
    </source>
</evidence>
<keyword evidence="10" id="KW-1185">Reference proteome</keyword>
<dbReference type="PANTHER" id="PTHR11879">
    <property type="entry name" value="ASPARTATE AMINOTRANSFERASE"/>
    <property type="match status" value="1"/>
</dbReference>
<dbReference type="InterPro" id="IPR015421">
    <property type="entry name" value="PyrdxlP-dep_Trfase_major"/>
</dbReference>
<dbReference type="RefSeq" id="XP_018187172.1">
    <property type="nucleotide sequence ID" value="XM_018332830.1"/>
</dbReference>
<dbReference type="SUPFAM" id="SSF53383">
    <property type="entry name" value="PLP-dependent transferases"/>
    <property type="match status" value="1"/>
</dbReference>
<accession>A0A165G139</accession>
<dbReference type="EC" id="2.6.1.1" evidence="7"/>
<keyword evidence="6" id="KW-0663">Pyridoxal phosphate</keyword>
<sequence>MTINSASGPDSYAAPAASTLDAASNPSLFSELPRYQIDSVFALIADYIADTHPEKVSLGPGVYRDDQGAPWPLNVVEKVEKQLFEKNDAGRHEYLTIAGDGTFLELARDLCFGFGEGTPEEEKLKLKIASVQTISGTGANHMGALFLSKYLKPARVWISDPTWMNHHTIWELQGVERRTYPYYHAEKRAFDFEGMMATLEEQAEKNDVILLHACAHNPTGLDPTKEQWKAIADLCERKGLFPFFDSAYQGFASGNLTEDSWSVQYFLRNKPNMEMCLAQSFSKNFGLYGQRVGAFHLVSNEPSSELRESIKVNLCHLIRGEYSMAPRGGSTIVKTVLLDEQLKKEWQNDLTIMSDRIKVMRKALYDELQRLGTPGTWEHLVTQIGMFSYTGLTAAQCHALRGKHHVYMLDSGRASITGLTSENVVYVARAFDDVVRNN</sequence>
<dbReference type="OrthoDB" id="550424at2759"/>
<dbReference type="PANTHER" id="PTHR11879:SF20">
    <property type="entry name" value="ASPARTATE AMINOTRANSFERASE"/>
    <property type="match status" value="1"/>
</dbReference>
<evidence type="ECO:0000256" key="4">
    <source>
        <dbReference type="ARBA" id="ARBA00022576"/>
    </source>
</evidence>
<evidence type="ECO:0000256" key="2">
    <source>
        <dbReference type="ARBA" id="ARBA00007441"/>
    </source>
</evidence>
<reference evidence="9 10" key="1">
    <citation type="journal article" date="2016" name="Fungal Biol.">
        <title>The genome of Xylona heveae provides a window into fungal endophytism.</title>
        <authorList>
            <person name="Gazis R."/>
            <person name="Kuo A."/>
            <person name="Riley R."/>
            <person name="LaButti K."/>
            <person name="Lipzen A."/>
            <person name="Lin J."/>
            <person name="Amirebrahimi M."/>
            <person name="Hesse C.N."/>
            <person name="Spatafora J.W."/>
            <person name="Henrissat B."/>
            <person name="Hainaut M."/>
            <person name="Grigoriev I.V."/>
            <person name="Hibbett D.S."/>
        </authorList>
    </citation>
    <scope>NUCLEOTIDE SEQUENCE [LARGE SCALE GENOMIC DNA]</scope>
    <source>
        <strain evidence="9 10">TC161</strain>
    </source>
</reference>
<dbReference type="InParanoid" id="A0A165G139"/>
<dbReference type="OMA" id="PTWPIHE"/>
<keyword evidence="4 7" id="KW-0032">Aminotransferase</keyword>
<dbReference type="InterPro" id="IPR015422">
    <property type="entry name" value="PyrdxlP-dep_Trfase_small"/>
</dbReference>
<dbReference type="Pfam" id="PF00155">
    <property type="entry name" value="Aminotran_1_2"/>
    <property type="match status" value="1"/>
</dbReference>